<accession>A0A6B9FK78</accession>
<evidence type="ECO:0000256" key="1">
    <source>
        <dbReference type="SAM" id="Phobius"/>
    </source>
</evidence>
<reference evidence="2 3" key="1">
    <citation type="journal article" date="2012" name="Genet. Mol. Biol.">
        <title>Analysis of 16S rRNA and mxaF genes revealing insights into Methylobacterium niche-specific plant association.</title>
        <authorList>
            <person name="Dourado M.N."/>
            <person name="Andreote F.D."/>
            <person name="Dini-Andreote F."/>
            <person name="Conti R."/>
            <person name="Araujo J.M."/>
            <person name="Araujo W.L."/>
        </authorList>
    </citation>
    <scope>NUCLEOTIDE SEQUENCE [LARGE SCALE GENOMIC DNA]</scope>
    <source>
        <strain evidence="2 3">SR1.6/6</strain>
    </source>
</reference>
<gene>
    <name evidence="2" type="ORF">MMSR116_11160</name>
</gene>
<evidence type="ECO:0000313" key="2">
    <source>
        <dbReference type="EMBL" id="QGY02369.1"/>
    </source>
</evidence>
<feature type="transmembrane region" description="Helical" evidence="1">
    <location>
        <begin position="6"/>
        <end position="26"/>
    </location>
</feature>
<dbReference type="EMBL" id="CP043538">
    <property type="protein sequence ID" value="QGY02369.1"/>
    <property type="molecule type" value="Genomic_DNA"/>
</dbReference>
<dbReference type="KEGG" id="mmes:MMSR116_11160"/>
<reference evidence="2 3" key="2">
    <citation type="journal article" date="2013" name="Genome Announc.">
        <title>Draft Genome Sequence of Methylobacterium mesophilicum Strain SR1.6/6, Isolated from Citrus sinensis.</title>
        <authorList>
            <person name="Marinho Almeida D."/>
            <person name="Dini-Andreote F."/>
            <person name="Camargo Neves A.A."/>
            <person name="Juca Ramos R.T."/>
            <person name="Andreote F.D."/>
            <person name="Carneiro A.R."/>
            <person name="Oliveira de Souza Lima A."/>
            <person name="Caracciolo Gomes de Sa P.H."/>
            <person name="Ribeiro Barbosa M.S."/>
            <person name="Araujo W.L."/>
            <person name="Silva A."/>
        </authorList>
    </citation>
    <scope>NUCLEOTIDE SEQUENCE [LARGE SCALE GENOMIC DNA]</scope>
    <source>
        <strain evidence="2 3">SR1.6/6</strain>
    </source>
</reference>
<protein>
    <submittedName>
        <fullName evidence="2">Uncharacterized protein</fullName>
    </submittedName>
</protein>
<organism evidence="2 3">
    <name type="scientific">Methylobacterium mesophilicum SR1.6/6</name>
    <dbReference type="NCBI Taxonomy" id="908290"/>
    <lineage>
        <taxon>Bacteria</taxon>
        <taxon>Pseudomonadati</taxon>
        <taxon>Pseudomonadota</taxon>
        <taxon>Alphaproteobacteria</taxon>
        <taxon>Hyphomicrobiales</taxon>
        <taxon>Methylobacteriaceae</taxon>
        <taxon>Methylobacterium</taxon>
    </lineage>
</organism>
<dbReference type="Proteomes" id="UP000012488">
    <property type="component" value="Chromosome"/>
</dbReference>
<name>A0A6B9FK78_9HYPH</name>
<keyword evidence="1" id="KW-0812">Transmembrane</keyword>
<proteinExistence type="predicted"/>
<keyword evidence="1" id="KW-1133">Transmembrane helix</keyword>
<sequence length="119" mass="12936">MDWGPLVTTAISAFAGIVGAFFTWLATRPKNKAEANAVEAQTELTSISGFQILVRELQAERVQLIQVIEKQGGQIEKQSAEIAKLRGVVSNLRSDLDDALAAWRRGEPAPPPKPRGNRA</sequence>
<keyword evidence="1" id="KW-0472">Membrane</keyword>
<dbReference type="AlphaFoldDB" id="A0A6B9FK78"/>
<dbReference type="RefSeq" id="WP_010683120.1">
    <property type="nucleotide sequence ID" value="NZ_CP043538.1"/>
</dbReference>
<evidence type="ECO:0000313" key="3">
    <source>
        <dbReference type="Proteomes" id="UP000012488"/>
    </source>
</evidence>